<evidence type="ECO:0000256" key="9">
    <source>
        <dbReference type="ARBA" id="ARBA00023136"/>
    </source>
</evidence>
<keyword evidence="8 12" id="KW-1133">Transmembrane helix</keyword>
<comment type="function">
    <text evidence="12">Catalyzes the dephosphorylation of undecaprenyl diphosphate (UPP).</text>
</comment>
<accession>A0A0F7II43</accession>
<gene>
    <name evidence="12" type="primary">uppP</name>
    <name evidence="13" type="ORF">GAH_00200</name>
</gene>
<keyword evidence="6 12" id="KW-0812">Transmembrane</keyword>
<comment type="catalytic activity">
    <reaction evidence="11 12">
        <text>di-trans,octa-cis-undecaprenyl diphosphate + H2O = di-trans,octa-cis-undecaprenyl phosphate + phosphate + H(+)</text>
        <dbReference type="Rhea" id="RHEA:28094"/>
        <dbReference type="ChEBI" id="CHEBI:15377"/>
        <dbReference type="ChEBI" id="CHEBI:15378"/>
        <dbReference type="ChEBI" id="CHEBI:43474"/>
        <dbReference type="ChEBI" id="CHEBI:58405"/>
        <dbReference type="ChEBI" id="CHEBI:60392"/>
        <dbReference type="EC" id="3.6.1.27"/>
    </reaction>
</comment>
<feature type="transmembrane region" description="Helical" evidence="12">
    <location>
        <begin position="201"/>
        <end position="221"/>
    </location>
</feature>
<dbReference type="PATRIC" id="fig|113653.22.peg.197"/>
<evidence type="ECO:0000256" key="6">
    <source>
        <dbReference type="ARBA" id="ARBA00022692"/>
    </source>
</evidence>
<dbReference type="HAMAP" id="MF_01006">
    <property type="entry name" value="Undec_diphosphatase"/>
    <property type="match status" value="1"/>
</dbReference>
<feature type="transmembrane region" description="Helical" evidence="12">
    <location>
        <begin position="81"/>
        <end position="100"/>
    </location>
</feature>
<evidence type="ECO:0000256" key="3">
    <source>
        <dbReference type="ARBA" id="ARBA00012374"/>
    </source>
</evidence>
<evidence type="ECO:0000313" key="13">
    <source>
        <dbReference type="EMBL" id="AKG92443.1"/>
    </source>
</evidence>
<dbReference type="KEGG" id="gah:GAH_00200"/>
<keyword evidence="14" id="KW-1185">Reference proteome</keyword>
<keyword evidence="5 12" id="KW-1003">Cell membrane</keyword>
<dbReference type="OrthoDB" id="65864at2157"/>
<dbReference type="EC" id="3.6.1.27" evidence="3 12"/>
<feature type="transmembrane region" description="Helical" evidence="12">
    <location>
        <begin position="233"/>
        <end position="250"/>
    </location>
</feature>
<evidence type="ECO:0000256" key="10">
    <source>
        <dbReference type="ARBA" id="ARBA00032707"/>
    </source>
</evidence>
<feature type="transmembrane region" description="Helical" evidence="12">
    <location>
        <begin position="30"/>
        <end position="61"/>
    </location>
</feature>
<dbReference type="EMBL" id="CP011267">
    <property type="protein sequence ID" value="AKG92443.1"/>
    <property type="molecule type" value="Genomic_DNA"/>
</dbReference>
<feature type="transmembrane region" description="Helical" evidence="12">
    <location>
        <begin position="106"/>
        <end position="123"/>
    </location>
</feature>
<evidence type="ECO:0000256" key="4">
    <source>
        <dbReference type="ARBA" id="ARBA00021581"/>
    </source>
</evidence>
<protein>
    <recommendedName>
        <fullName evidence="4 12">Undecaprenyl-diphosphatase</fullName>
        <ecNumber evidence="3 12">3.6.1.27</ecNumber>
    </recommendedName>
    <alternativeName>
        <fullName evidence="10 12">Undecaprenyl pyrophosphate phosphatase</fullName>
    </alternativeName>
</protein>
<dbReference type="STRING" id="113653.GAH_00200"/>
<evidence type="ECO:0000256" key="12">
    <source>
        <dbReference type="HAMAP-Rule" id="MF_01006"/>
    </source>
</evidence>
<dbReference type="AlphaFoldDB" id="A0A0F7II43"/>
<evidence type="ECO:0000256" key="7">
    <source>
        <dbReference type="ARBA" id="ARBA00022801"/>
    </source>
</evidence>
<dbReference type="Proteomes" id="UP000034723">
    <property type="component" value="Chromosome"/>
</dbReference>
<evidence type="ECO:0000256" key="2">
    <source>
        <dbReference type="ARBA" id="ARBA00010621"/>
    </source>
</evidence>
<dbReference type="GO" id="GO:0005886">
    <property type="term" value="C:plasma membrane"/>
    <property type="evidence" value="ECO:0007669"/>
    <property type="project" value="UniProtKB-SubCell"/>
</dbReference>
<evidence type="ECO:0000313" key="14">
    <source>
        <dbReference type="Proteomes" id="UP000034723"/>
    </source>
</evidence>
<keyword evidence="9 12" id="KW-0472">Membrane</keyword>
<evidence type="ECO:0000256" key="11">
    <source>
        <dbReference type="ARBA" id="ARBA00047594"/>
    </source>
</evidence>
<comment type="similarity">
    <text evidence="2 12">Belongs to the UppP family.</text>
</comment>
<dbReference type="InterPro" id="IPR003824">
    <property type="entry name" value="UppP"/>
</dbReference>
<dbReference type="InParanoid" id="A0A0F7II43"/>
<keyword evidence="7 12" id="KW-0378">Hydrolase</keyword>
<name>A0A0F7II43_9EURY</name>
<dbReference type="GO" id="GO:0050380">
    <property type="term" value="F:undecaprenyl-diphosphatase activity"/>
    <property type="evidence" value="ECO:0007669"/>
    <property type="project" value="UniProtKB-UniRule"/>
</dbReference>
<feature type="transmembrane region" description="Helical" evidence="12">
    <location>
        <begin position="176"/>
        <end position="195"/>
    </location>
</feature>
<evidence type="ECO:0000256" key="5">
    <source>
        <dbReference type="ARBA" id="ARBA00022475"/>
    </source>
</evidence>
<evidence type="ECO:0000256" key="1">
    <source>
        <dbReference type="ARBA" id="ARBA00004651"/>
    </source>
</evidence>
<dbReference type="HOGENOM" id="CLU_060296_1_2_2"/>
<comment type="subcellular location">
    <subcellularLocation>
        <location evidence="1 12">Cell membrane</location>
        <topology evidence="1 12">Multi-pass membrane protein</topology>
    </subcellularLocation>
</comment>
<dbReference type="PANTHER" id="PTHR30622:SF2">
    <property type="entry name" value="UNDECAPRENYL-DIPHOSPHATASE"/>
    <property type="match status" value="1"/>
</dbReference>
<sequence>MEPLHLPELVALGIVQGVAEWLPVSSEGMIMLVLLNVFGTDVASAFSYAVFLHLGTMLAVLVKFRRHIVQIIAERSASLRIIAIATIFTAFTALPLMLVVKNVEGQLANLVIGALLIVTGLFLRIPREGYRAFGEMSNLESAALGIAQGFAILPGISRSGTTVSYLLLRKIREEDALRLSFLVSIPATAGAVVIGGVPESISVTSALIVLATTFVTGYLMIDVLLRVARSVGFSAFCIIFGSVAVIFTLISM</sequence>
<dbReference type="PANTHER" id="PTHR30622">
    <property type="entry name" value="UNDECAPRENYL-DIPHOSPHATASE"/>
    <property type="match status" value="1"/>
</dbReference>
<reference evidence="13 14" key="1">
    <citation type="submission" date="2015-04" db="EMBL/GenBank/DDBJ databases">
        <title>The complete genome sequence of the hyperthermophilic, obligate iron-reducing archaeon Geoglobus ahangari strain 234T.</title>
        <authorList>
            <person name="Manzella M.P."/>
            <person name="Holmes D.E."/>
            <person name="Rocheleau J.M."/>
            <person name="Chung A."/>
            <person name="Reguera G."/>
            <person name="Kashefi K."/>
        </authorList>
    </citation>
    <scope>NUCLEOTIDE SEQUENCE [LARGE SCALE GENOMIC DNA]</scope>
    <source>
        <strain evidence="13 14">234</strain>
    </source>
</reference>
<organism evidence="13 14">
    <name type="scientific">Geoglobus ahangari</name>
    <dbReference type="NCBI Taxonomy" id="113653"/>
    <lineage>
        <taxon>Archaea</taxon>
        <taxon>Methanobacteriati</taxon>
        <taxon>Methanobacteriota</taxon>
        <taxon>Archaeoglobi</taxon>
        <taxon>Archaeoglobales</taxon>
        <taxon>Archaeoglobaceae</taxon>
        <taxon>Geoglobus</taxon>
    </lineage>
</organism>
<dbReference type="RefSeq" id="WP_048094287.1">
    <property type="nucleotide sequence ID" value="NZ_CP011267.1"/>
</dbReference>
<dbReference type="GeneID" id="24802788"/>
<proteinExistence type="inferred from homology"/>
<evidence type="ECO:0000256" key="8">
    <source>
        <dbReference type="ARBA" id="ARBA00022989"/>
    </source>
</evidence>
<dbReference type="Pfam" id="PF02673">
    <property type="entry name" value="BacA"/>
    <property type="match status" value="1"/>
</dbReference>